<reference evidence="10 11" key="1">
    <citation type="submission" date="2016-10" db="EMBL/GenBank/DDBJ databases">
        <authorList>
            <person name="de Groot N.N."/>
        </authorList>
    </citation>
    <scope>NUCLEOTIDE SEQUENCE [LARGE SCALE GENOMIC DNA]</scope>
    <source>
        <strain evidence="10 11">AB35.6</strain>
    </source>
</reference>
<dbReference type="InterPro" id="IPR017900">
    <property type="entry name" value="4Fe4S_Fe_S_CS"/>
</dbReference>
<evidence type="ECO:0000313" key="11">
    <source>
        <dbReference type="Proteomes" id="UP000182409"/>
    </source>
</evidence>
<proteinExistence type="predicted"/>
<dbReference type="GO" id="GO:0008616">
    <property type="term" value="P:tRNA queuosine(34) biosynthetic process"/>
    <property type="evidence" value="ECO:0007669"/>
    <property type="project" value="UniProtKB-KW"/>
</dbReference>
<dbReference type="Gene3D" id="3.30.70.20">
    <property type="match status" value="1"/>
</dbReference>
<dbReference type="GO" id="GO:0052693">
    <property type="term" value="F:epoxyqueuosine reductase activity"/>
    <property type="evidence" value="ECO:0007669"/>
    <property type="project" value="TreeGrafter"/>
</dbReference>
<dbReference type="InterPro" id="IPR004453">
    <property type="entry name" value="QueG"/>
</dbReference>
<sequence>MITPRLREQLVARALCAGFDLAGVAAVPERDSPQERLQSERFTEWARAGFAGDMAWMLRADADGVPLRSSLQRAVPWARSVVLCAVNYNSAQPRSVDAAPAGAGWIARYAWSGTGTGEDSVPTDYHEVLLARLKQVEADLHATVPAGEEAIQTRCYVDTGPVVERWFAQLAGIGWIGKNTCVLNQGQGSWMLLGVLLTSLPLSDEAVLLPTADRCGTCTRCIDACPTDALIAPRKMDASRCIAYLTIEKKGSIDESLRPQMGRQVFGCDICQDVCPWNRRAPIGTAQDMQARTALVNPSLEDLAAIDTPEFKRRFRGSPLERTGRRRLQRNVAIAMGNSHDACHVPRLEAWAAGEDEMLREAALWALEQIAGSATSL</sequence>
<evidence type="ECO:0000256" key="3">
    <source>
        <dbReference type="ARBA" id="ARBA00022694"/>
    </source>
</evidence>
<gene>
    <name evidence="10" type="ORF">SAMN05443244_0160</name>
</gene>
<dbReference type="SUPFAM" id="SSF46548">
    <property type="entry name" value="alpha-helical ferredoxin"/>
    <property type="match status" value="1"/>
</dbReference>
<dbReference type="InterPro" id="IPR017896">
    <property type="entry name" value="4Fe4S_Fe-S-bd"/>
</dbReference>
<evidence type="ECO:0000313" key="10">
    <source>
        <dbReference type="EMBL" id="SEB38521.1"/>
    </source>
</evidence>
<evidence type="ECO:0000256" key="1">
    <source>
        <dbReference type="ARBA" id="ARBA00022485"/>
    </source>
</evidence>
<evidence type="ECO:0000256" key="5">
    <source>
        <dbReference type="ARBA" id="ARBA00022785"/>
    </source>
</evidence>
<keyword evidence="3" id="KW-0819">tRNA processing</keyword>
<keyword evidence="4" id="KW-0479">Metal-binding</keyword>
<dbReference type="AlphaFoldDB" id="A0A1H4IWL2"/>
<dbReference type="Proteomes" id="UP000182409">
    <property type="component" value="Unassembled WGS sequence"/>
</dbReference>
<dbReference type="PROSITE" id="PS51379">
    <property type="entry name" value="4FE4S_FER_2"/>
    <property type="match status" value="1"/>
</dbReference>
<organism evidence="10 11">
    <name type="scientific">Terriglobus roseus</name>
    <dbReference type="NCBI Taxonomy" id="392734"/>
    <lineage>
        <taxon>Bacteria</taxon>
        <taxon>Pseudomonadati</taxon>
        <taxon>Acidobacteriota</taxon>
        <taxon>Terriglobia</taxon>
        <taxon>Terriglobales</taxon>
        <taxon>Acidobacteriaceae</taxon>
        <taxon>Terriglobus</taxon>
    </lineage>
</organism>
<keyword evidence="7" id="KW-0408">Iron</keyword>
<dbReference type="Pfam" id="PF08331">
    <property type="entry name" value="QueG_DUF1730"/>
    <property type="match status" value="1"/>
</dbReference>
<evidence type="ECO:0000256" key="6">
    <source>
        <dbReference type="ARBA" id="ARBA00023002"/>
    </source>
</evidence>
<accession>A0A1H4IWL2</accession>
<dbReference type="OrthoDB" id="9784571at2"/>
<keyword evidence="5" id="KW-0671">Queuosine biosynthesis</keyword>
<dbReference type="RefSeq" id="WP_074651907.1">
    <property type="nucleotide sequence ID" value="NZ_FNSD01000001.1"/>
</dbReference>
<keyword evidence="2" id="KW-0963">Cytoplasm</keyword>
<dbReference type="GO" id="GO:0046872">
    <property type="term" value="F:metal ion binding"/>
    <property type="evidence" value="ECO:0007669"/>
    <property type="project" value="UniProtKB-KW"/>
</dbReference>
<keyword evidence="6" id="KW-0560">Oxidoreductase</keyword>
<evidence type="ECO:0000256" key="2">
    <source>
        <dbReference type="ARBA" id="ARBA00022490"/>
    </source>
</evidence>
<dbReference type="PROSITE" id="PS00198">
    <property type="entry name" value="4FE4S_FER_1"/>
    <property type="match status" value="1"/>
</dbReference>
<dbReference type="FunFam" id="3.30.70.20:FF:000037">
    <property type="entry name" value="Epoxyqueuosine reductase"/>
    <property type="match status" value="1"/>
</dbReference>
<dbReference type="NCBIfam" id="TIGR00276">
    <property type="entry name" value="tRNA epoxyqueuosine(34) reductase QueG"/>
    <property type="match status" value="1"/>
</dbReference>
<dbReference type="Pfam" id="PF13484">
    <property type="entry name" value="Fer4_16"/>
    <property type="match status" value="1"/>
</dbReference>
<evidence type="ECO:0000256" key="7">
    <source>
        <dbReference type="ARBA" id="ARBA00023004"/>
    </source>
</evidence>
<dbReference type="EMBL" id="FNSD01000001">
    <property type="protein sequence ID" value="SEB38521.1"/>
    <property type="molecule type" value="Genomic_DNA"/>
</dbReference>
<dbReference type="InterPro" id="IPR013542">
    <property type="entry name" value="QueG_DUF1730"/>
</dbReference>
<dbReference type="GO" id="GO:0051539">
    <property type="term" value="F:4 iron, 4 sulfur cluster binding"/>
    <property type="evidence" value="ECO:0007669"/>
    <property type="project" value="UniProtKB-KW"/>
</dbReference>
<evidence type="ECO:0000256" key="4">
    <source>
        <dbReference type="ARBA" id="ARBA00022723"/>
    </source>
</evidence>
<keyword evidence="1" id="KW-0004">4Fe-4S</keyword>
<feature type="domain" description="4Fe-4S ferredoxin-type" evidence="9">
    <location>
        <begin position="205"/>
        <end position="235"/>
    </location>
</feature>
<evidence type="ECO:0000256" key="8">
    <source>
        <dbReference type="ARBA" id="ARBA00023014"/>
    </source>
</evidence>
<protein>
    <submittedName>
        <fullName evidence="10">Epoxyqueuosine reductase</fullName>
    </submittedName>
</protein>
<dbReference type="PANTHER" id="PTHR30002">
    <property type="entry name" value="EPOXYQUEUOSINE REDUCTASE"/>
    <property type="match status" value="1"/>
</dbReference>
<name>A0A1H4IWL2_9BACT</name>
<keyword evidence="8" id="KW-0411">Iron-sulfur</keyword>
<evidence type="ECO:0000259" key="9">
    <source>
        <dbReference type="PROSITE" id="PS51379"/>
    </source>
</evidence>
<dbReference type="PANTHER" id="PTHR30002:SF4">
    <property type="entry name" value="EPOXYQUEUOSINE REDUCTASE"/>
    <property type="match status" value="1"/>
</dbReference>